<feature type="signal peptide" evidence="2">
    <location>
        <begin position="1"/>
        <end position="24"/>
    </location>
</feature>
<evidence type="ECO:0000313" key="3">
    <source>
        <dbReference type="EMBL" id="SDT69249.1"/>
    </source>
</evidence>
<feature type="transmembrane region" description="Helical" evidence="1">
    <location>
        <begin position="253"/>
        <end position="278"/>
    </location>
</feature>
<name>A0A1H2CG04_9ACTN</name>
<dbReference type="AlphaFoldDB" id="A0A1H2CG04"/>
<feature type="chain" id="PRO_5009271061" evidence="2">
    <location>
        <begin position="25"/>
        <end position="312"/>
    </location>
</feature>
<dbReference type="Proteomes" id="UP000198688">
    <property type="component" value="Chromosome I"/>
</dbReference>
<dbReference type="STRING" id="113562.SAMN04489716_5745"/>
<organism evidence="3 4">
    <name type="scientific">Actinoplanes derwentensis</name>
    <dbReference type="NCBI Taxonomy" id="113562"/>
    <lineage>
        <taxon>Bacteria</taxon>
        <taxon>Bacillati</taxon>
        <taxon>Actinomycetota</taxon>
        <taxon>Actinomycetes</taxon>
        <taxon>Micromonosporales</taxon>
        <taxon>Micromonosporaceae</taxon>
        <taxon>Actinoplanes</taxon>
    </lineage>
</organism>
<proteinExistence type="predicted"/>
<keyword evidence="1" id="KW-0812">Transmembrane</keyword>
<feature type="transmembrane region" description="Helical" evidence="1">
    <location>
        <begin position="205"/>
        <end position="222"/>
    </location>
</feature>
<feature type="transmembrane region" description="Helical" evidence="1">
    <location>
        <begin position="284"/>
        <end position="306"/>
    </location>
</feature>
<feature type="transmembrane region" description="Helical" evidence="1">
    <location>
        <begin position="228"/>
        <end position="246"/>
    </location>
</feature>
<gene>
    <name evidence="3" type="ORF">SAMN04489716_5745</name>
</gene>
<dbReference type="RefSeq" id="WP_092547807.1">
    <property type="nucleotide sequence ID" value="NZ_BOMJ01000028.1"/>
</dbReference>
<keyword evidence="1" id="KW-0472">Membrane</keyword>
<accession>A0A1H2CG04</accession>
<evidence type="ECO:0000313" key="4">
    <source>
        <dbReference type="Proteomes" id="UP000198688"/>
    </source>
</evidence>
<feature type="transmembrane region" description="Helical" evidence="1">
    <location>
        <begin position="181"/>
        <end position="198"/>
    </location>
</feature>
<evidence type="ECO:0000256" key="2">
    <source>
        <dbReference type="SAM" id="SignalP"/>
    </source>
</evidence>
<sequence>MTRLLLWILAVAGATIAPATPAFAHAGDTASVSHYRVAVTGLSSPLTGLTVRVVEGGARLELSNSSGRTIEVLGYSGEPYLEVRPDGTWENVHSPATYVNQTLGGGTAVPPAANPTSAPAWRRVSGDTTVRWHDQRTQWNEAPRTGDRPQRLREWAVPLRDQVRTFDIQGTLDYEPPPLAWAWWAGAVLLGLAVTLATTRWPRSAGPVAAVAGSTTLGYVVAGALDGGGWAGVPIVAGLLACAAVYRPPPFFLTLAGFVLAAFAGFGSADVFFAAVVPSAGPGWFARLAVAVAIGAGAGLALTGVLRLRAAV</sequence>
<keyword evidence="2" id="KW-0732">Signal</keyword>
<protein>
    <submittedName>
        <fullName evidence="3">Uncharacterized membrane protein</fullName>
    </submittedName>
</protein>
<keyword evidence="1" id="KW-1133">Transmembrane helix</keyword>
<keyword evidence="4" id="KW-1185">Reference proteome</keyword>
<evidence type="ECO:0000256" key="1">
    <source>
        <dbReference type="SAM" id="Phobius"/>
    </source>
</evidence>
<reference evidence="3 4" key="1">
    <citation type="submission" date="2016-10" db="EMBL/GenBank/DDBJ databases">
        <authorList>
            <person name="de Groot N.N."/>
        </authorList>
    </citation>
    <scope>NUCLEOTIDE SEQUENCE [LARGE SCALE GENOMIC DNA]</scope>
    <source>
        <strain evidence="3 4">DSM 43941</strain>
    </source>
</reference>
<dbReference type="OrthoDB" id="5241181at2"/>
<dbReference type="EMBL" id="LT629758">
    <property type="protein sequence ID" value="SDT69249.1"/>
    <property type="molecule type" value="Genomic_DNA"/>
</dbReference>